<feature type="compositionally biased region" description="Polar residues" evidence="2">
    <location>
        <begin position="240"/>
        <end position="252"/>
    </location>
</feature>
<feature type="compositionally biased region" description="Polar residues" evidence="2">
    <location>
        <begin position="7"/>
        <end position="20"/>
    </location>
</feature>
<evidence type="ECO:0000313" key="4">
    <source>
        <dbReference type="Proteomes" id="UP000265703"/>
    </source>
</evidence>
<reference evidence="3 4" key="1">
    <citation type="submission" date="2018-06" db="EMBL/GenBank/DDBJ databases">
        <title>Comparative genomics reveals the genomic features of Rhizophagus irregularis, R. cerebriforme, R. diaphanum and Gigaspora rosea, and their symbiotic lifestyle signature.</title>
        <authorList>
            <person name="Morin E."/>
            <person name="San Clemente H."/>
            <person name="Chen E.C.H."/>
            <person name="De La Providencia I."/>
            <person name="Hainaut M."/>
            <person name="Kuo A."/>
            <person name="Kohler A."/>
            <person name="Murat C."/>
            <person name="Tang N."/>
            <person name="Roy S."/>
            <person name="Loubradou J."/>
            <person name="Henrissat B."/>
            <person name="Grigoriev I.V."/>
            <person name="Corradi N."/>
            <person name="Roux C."/>
            <person name="Martin F.M."/>
        </authorList>
    </citation>
    <scope>NUCLEOTIDE SEQUENCE [LARGE SCALE GENOMIC DNA]</scope>
    <source>
        <strain evidence="3 4">DAOM 227022</strain>
    </source>
</reference>
<accession>A0A397S2X6</accession>
<dbReference type="AlphaFoldDB" id="A0A397S2X6"/>
<keyword evidence="1" id="KW-0175">Coiled coil</keyword>
<dbReference type="Proteomes" id="UP000265703">
    <property type="component" value="Unassembled WGS sequence"/>
</dbReference>
<evidence type="ECO:0000313" key="3">
    <source>
        <dbReference type="EMBL" id="RIA79166.1"/>
    </source>
</evidence>
<gene>
    <name evidence="3" type="ORF">C1645_116547</name>
</gene>
<feature type="coiled-coil region" evidence="1">
    <location>
        <begin position="90"/>
        <end position="131"/>
    </location>
</feature>
<protein>
    <submittedName>
        <fullName evidence="3">Uncharacterized protein</fullName>
    </submittedName>
</protein>
<comment type="caution">
    <text evidence="3">The sequence shown here is derived from an EMBL/GenBank/DDBJ whole genome shotgun (WGS) entry which is preliminary data.</text>
</comment>
<proteinExistence type="predicted"/>
<feature type="region of interest" description="Disordered" evidence="2">
    <location>
        <begin position="1"/>
        <end position="31"/>
    </location>
</feature>
<sequence>MKKEDPISSSKSFTQNETEMNINKNDSDSNNNIDLLNKQFYELTVKQANEFEEFGKQMSLELRNFYKEYSARQNESLKMETKFVEMEKVVKKFEEQIDSQSQLIDSLKARIEELETDSLIKNQDIKQLQNELKVLAVPAAQDNEGSVSLATNENGEDLEIKKSNDQINKKSMADDSSEIFVYYEKEESNNEKLIDDDDENLSIDDDDDDNFVYPNDENLAEPETSHLQYSHENYEEEPSTIYQDTNYQDSSSTTYQKYNKDYSPTSYQENYVPSTSYQQYNDNYYDNDVSYQQQYNDNY</sequence>
<feature type="region of interest" description="Disordered" evidence="2">
    <location>
        <begin position="224"/>
        <end position="252"/>
    </location>
</feature>
<feature type="compositionally biased region" description="Low complexity" evidence="2">
    <location>
        <begin position="21"/>
        <end position="31"/>
    </location>
</feature>
<name>A0A397S2X6_9GLOM</name>
<evidence type="ECO:0000256" key="1">
    <source>
        <dbReference type="SAM" id="Coils"/>
    </source>
</evidence>
<keyword evidence="4" id="KW-1185">Reference proteome</keyword>
<organism evidence="3 4">
    <name type="scientific">Glomus cerebriforme</name>
    <dbReference type="NCBI Taxonomy" id="658196"/>
    <lineage>
        <taxon>Eukaryota</taxon>
        <taxon>Fungi</taxon>
        <taxon>Fungi incertae sedis</taxon>
        <taxon>Mucoromycota</taxon>
        <taxon>Glomeromycotina</taxon>
        <taxon>Glomeromycetes</taxon>
        <taxon>Glomerales</taxon>
        <taxon>Glomeraceae</taxon>
        <taxon>Glomus</taxon>
    </lineage>
</organism>
<dbReference type="EMBL" id="QKYT01001501">
    <property type="protein sequence ID" value="RIA79166.1"/>
    <property type="molecule type" value="Genomic_DNA"/>
</dbReference>
<dbReference type="STRING" id="658196.A0A397S2X6"/>
<evidence type="ECO:0000256" key="2">
    <source>
        <dbReference type="SAM" id="MobiDB-lite"/>
    </source>
</evidence>
<feature type="non-terminal residue" evidence="3">
    <location>
        <position position="299"/>
    </location>
</feature>